<dbReference type="GO" id="GO:0006508">
    <property type="term" value="P:proteolysis"/>
    <property type="evidence" value="ECO:0007669"/>
    <property type="project" value="UniProtKB-KW"/>
</dbReference>
<keyword evidence="6" id="KW-1185">Reference proteome</keyword>
<keyword evidence="3" id="KW-0378">Hydrolase</keyword>
<reference evidence="5 6" key="1">
    <citation type="submission" date="2015-07" db="EMBL/GenBank/DDBJ databases">
        <title>Comparative genomics of the Sigatoka disease complex on banana suggests a link between parallel evolutionary changes in Pseudocercospora fijiensis and Pseudocercospora eumusae and increased virulence on the banana host.</title>
        <authorList>
            <person name="Chang T.-C."/>
            <person name="Salvucci A."/>
            <person name="Crous P.W."/>
            <person name="Stergiopoulos I."/>
        </authorList>
    </citation>
    <scope>NUCLEOTIDE SEQUENCE [LARGE SCALE GENOMIC DNA]</scope>
    <source>
        <strain evidence="5 6">CBS 114824</strain>
    </source>
</reference>
<evidence type="ECO:0000256" key="4">
    <source>
        <dbReference type="ARBA" id="ARBA00022807"/>
    </source>
</evidence>
<dbReference type="PANTHER" id="PTHR23402:SF1">
    <property type="entry name" value="PYROGLUTAMYL-PEPTIDASE I"/>
    <property type="match status" value="1"/>
</dbReference>
<dbReference type="InterPro" id="IPR016125">
    <property type="entry name" value="Peptidase_C15-like"/>
</dbReference>
<evidence type="ECO:0000256" key="3">
    <source>
        <dbReference type="ARBA" id="ARBA00022801"/>
    </source>
</evidence>
<dbReference type="EMBL" id="LFZN01000254">
    <property type="protein sequence ID" value="KXS94844.1"/>
    <property type="molecule type" value="Genomic_DNA"/>
</dbReference>
<gene>
    <name evidence="5" type="ORF">AC578_3667</name>
</gene>
<proteinExistence type="inferred from homology"/>
<dbReference type="AlphaFoldDB" id="A0A139GXB0"/>
<evidence type="ECO:0000256" key="1">
    <source>
        <dbReference type="ARBA" id="ARBA00006641"/>
    </source>
</evidence>
<evidence type="ECO:0000256" key="2">
    <source>
        <dbReference type="ARBA" id="ARBA00022670"/>
    </source>
</evidence>
<sequence>MAHEEHKVVVTALGPFGGKTFNPSTTLRDHLPERIERPDCTPIQVIKYEHDLRNTLSDMERIPKLWSCVERVYNQNATESARVHIDAMIHLGVHEDSCWEIEKQARRDGYAHKGDDGLFLPTSNGGKGERWEGLPWILTPLYDVESIVRRLDVKFSQLQIFSSNDPGRQYCGFLYYSSLATLYKRGEAARALLVHIPPGCTAAERIDEGVDLIKAVLCEMIDALS</sequence>
<dbReference type="Proteomes" id="UP000070133">
    <property type="component" value="Unassembled WGS sequence"/>
</dbReference>
<dbReference type="GO" id="GO:0008234">
    <property type="term" value="F:cysteine-type peptidase activity"/>
    <property type="evidence" value="ECO:0007669"/>
    <property type="project" value="UniProtKB-KW"/>
</dbReference>
<dbReference type="InterPro" id="IPR036440">
    <property type="entry name" value="Peptidase_C15-like_sf"/>
</dbReference>
<keyword evidence="2" id="KW-0645">Protease</keyword>
<protein>
    <recommendedName>
        <fullName evidence="7">Peptidase C15, pyroglutamyl peptidase I-like protein</fullName>
    </recommendedName>
</protein>
<accession>A0A139GXB0</accession>
<dbReference type="Gene3D" id="3.40.630.20">
    <property type="entry name" value="Peptidase C15, pyroglutamyl peptidase I-like"/>
    <property type="match status" value="1"/>
</dbReference>
<evidence type="ECO:0000313" key="5">
    <source>
        <dbReference type="EMBL" id="KXS94844.1"/>
    </source>
</evidence>
<evidence type="ECO:0000313" key="6">
    <source>
        <dbReference type="Proteomes" id="UP000070133"/>
    </source>
</evidence>
<dbReference type="SUPFAM" id="SSF53182">
    <property type="entry name" value="Pyrrolidone carboxyl peptidase (pyroglutamate aminopeptidase)"/>
    <property type="match status" value="1"/>
</dbReference>
<keyword evidence="4" id="KW-0788">Thiol protease</keyword>
<dbReference type="PANTHER" id="PTHR23402">
    <property type="entry name" value="PROTEASE FAMILY C15 PYROGLUTAMYL-PEPTIDASE I-RELATED"/>
    <property type="match status" value="1"/>
</dbReference>
<comment type="caution">
    <text evidence="5">The sequence shown here is derived from an EMBL/GenBank/DDBJ whole genome shotgun (WGS) entry which is preliminary data.</text>
</comment>
<dbReference type="OrthoDB" id="408631at2759"/>
<organism evidence="5 6">
    <name type="scientific">Pseudocercospora eumusae</name>
    <dbReference type="NCBI Taxonomy" id="321146"/>
    <lineage>
        <taxon>Eukaryota</taxon>
        <taxon>Fungi</taxon>
        <taxon>Dikarya</taxon>
        <taxon>Ascomycota</taxon>
        <taxon>Pezizomycotina</taxon>
        <taxon>Dothideomycetes</taxon>
        <taxon>Dothideomycetidae</taxon>
        <taxon>Mycosphaerellales</taxon>
        <taxon>Mycosphaerellaceae</taxon>
        <taxon>Pseudocercospora</taxon>
    </lineage>
</organism>
<comment type="similarity">
    <text evidence="1">Belongs to the peptidase C15 family.</text>
</comment>
<evidence type="ECO:0008006" key="7">
    <source>
        <dbReference type="Google" id="ProtNLM"/>
    </source>
</evidence>
<name>A0A139GXB0_9PEZI</name>